<evidence type="ECO:0000256" key="2">
    <source>
        <dbReference type="ARBA" id="ARBA00012705"/>
    </source>
</evidence>
<dbReference type="InterPro" id="IPR020617">
    <property type="entry name" value="Thiolase_C"/>
</dbReference>
<dbReference type="Pfam" id="PF00108">
    <property type="entry name" value="Thiolase_N"/>
    <property type="match status" value="1"/>
</dbReference>
<evidence type="ECO:0000256" key="3">
    <source>
        <dbReference type="ARBA" id="ARBA00022679"/>
    </source>
</evidence>
<feature type="domain" description="Thiolase N-terminal" evidence="8">
    <location>
        <begin position="5"/>
        <end position="261"/>
    </location>
</feature>
<dbReference type="CDD" id="cd00751">
    <property type="entry name" value="thiolase"/>
    <property type="match status" value="1"/>
</dbReference>
<dbReference type="PANTHER" id="PTHR18919">
    <property type="entry name" value="ACETYL-COA C-ACYLTRANSFERASE"/>
    <property type="match status" value="1"/>
</dbReference>
<dbReference type="AlphaFoldDB" id="A0A7W9DML8"/>
<reference evidence="10 11" key="1">
    <citation type="submission" date="2020-08" db="EMBL/GenBank/DDBJ databases">
        <title>Sequencing the genomes of 1000 actinobacteria strains.</title>
        <authorList>
            <person name="Klenk H.-P."/>
        </authorList>
    </citation>
    <scope>NUCLEOTIDE SEQUENCE [LARGE SCALE GENOMIC DNA]</scope>
    <source>
        <strain evidence="10 11">DSM 45790</strain>
    </source>
</reference>
<dbReference type="PANTHER" id="PTHR18919:SF107">
    <property type="entry name" value="ACETYL-COA ACETYLTRANSFERASE, CYTOSOLIC"/>
    <property type="match status" value="1"/>
</dbReference>
<gene>
    <name evidence="10" type="ORF">BJ981_000215</name>
</gene>
<organism evidence="10 11">
    <name type="scientific">Sphaerisporangium krabiense</name>
    <dbReference type="NCBI Taxonomy" id="763782"/>
    <lineage>
        <taxon>Bacteria</taxon>
        <taxon>Bacillati</taxon>
        <taxon>Actinomycetota</taxon>
        <taxon>Actinomycetes</taxon>
        <taxon>Streptosporangiales</taxon>
        <taxon>Streptosporangiaceae</taxon>
        <taxon>Sphaerisporangium</taxon>
    </lineage>
</organism>
<proteinExistence type="inferred from homology"/>
<dbReference type="PROSITE" id="PS00099">
    <property type="entry name" value="THIOLASE_3"/>
    <property type="match status" value="1"/>
</dbReference>
<name>A0A7W9DML8_9ACTN</name>
<dbReference type="NCBIfam" id="TIGR01930">
    <property type="entry name" value="AcCoA-C-Actrans"/>
    <property type="match status" value="1"/>
</dbReference>
<evidence type="ECO:0000313" key="10">
    <source>
        <dbReference type="EMBL" id="MBB5624516.1"/>
    </source>
</evidence>
<sequence>MDSAFIYAAARTPFGRFNGALAGVRPDDLAATALRGVLAKLPRLDPAKIGDVVWGNANGAGEDNRNVGRMAALLAGLPVTVPATTVNRLCGSSLDAAMIGSRTIESGDAGIVVTGGVESMTRAPWVLPKPSRAFPAGDMTAVSTTLGWRLVNPRMPQEWTVSLGEANEQLRERFSISRERQDAFAARSHVLADAAWNAGFYDDLVIPVEDAGLTRDEGIRPGTTPEILAGLKPAFRPDGTITAGNASPLNDGASAVVLGSEAAADHVGADPIARVAGRGATALEPQMFGYAPVEAANQALRRAGIGWDDVGAVELNEAFAVQSLVCLDAWKIDPEIVNTKGGAIAIGHPLGASGGRVLGTLAQVLRERRERWGVAAICIGVGQGLAVVLENVSAS</sequence>
<feature type="active site" description="Proton acceptor" evidence="6">
    <location>
        <position position="378"/>
    </location>
</feature>
<evidence type="ECO:0000259" key="9">
    <source>
        <dbReference type="Pfam" id="PF02803"/>
    </source>
</evidence>
<feature type="domain" description="Thiolase C-terminal" evidence="9">
    <location>
        <begin position="271"/>
        <end position="390"/>
    </location>
</feature>
<evidence type="ECO:0000256" key="1">
    <source>
        <dbReference type="ARBA" id="ARBA00010982"/>
    </source>
</evidence>
<dbReference type="Gene3D" id="3.40.47.10">
    <property type="match status" value="1"/>
</dbReference>
<dbReference type="PROSITE" id="PS00737">
    <property type="entry name" value="THIOLASE_2"/>
    <property type="match status" value="1"/>
</dbReference>
<dbReference type="RefSeq" id="WP_184607878.1">
    <property type="nucleotide sequence ID" value="NZ_BOOS01000013.1"/>
</dbReference>
<comment type="similarity">
    <text evidence="1 7">Belongs to the thiolase-like superfamily. Thiolase family.</text>
</comment>
<feature type="active site" description="Proton acceptor" evidence="6">
    <location>
        <position position="348"/>
    </location>
</feature>
<keyword evidence="3 7" id="KW-0808">Transferase</keyword>
<keyword evidence="4 7" id="KW-0012">Acyltransferase</keyword>
<accession>A0A7W9DML8</accession>
<evidence type="ECO:0000256" key="5">
    <source>
        <dbReference type="ARBA" id="ARBA00040529"/>
    </source>
</evidence>
<dbReference type="Proteomes" id="UP000588112">
    <property type="component" value="Unassembled WGS sequence"/>
</dbReference>
<dbReference type="GO" id="GO:0003985">
    <property type="term" value="F:acetyl-CoA C-acetyltransferase activity"/>
    <property type="evidence" value="ECO:0007669"/>
    <property type="project" value="UniProtKB-EC"/>
</dbReference>
<dbReference type="InterPro" id="IPR020616">
    <property type="entry name" value="Thiolase_N"/>
</dbReference>
<dbReference type="EC" id="2.3.1.9" evidence="2"/>
<feature type="active site" description="Acyl-thioester intermediate" evidence="6">
    <location>
        <position position="90"/>
    </location>
</feature>
<dbReference type="PIRSF" id="PIRSF000429">
    <property type="entry name" value="Ac-CoA_Ac_transf"/>
    <property type="match status" value="1"/>
</dbReference>
<keyword evidence="11" id="KW-1185">Reference proteome</keyword>
<evidence type="ECO:0000256" key="6">
    <source>
        <dbReference type="PIRSR" id="PIRSR000429-1"/>
    </source>
</evidence>
<dbReference type="InterPro" id="IPR020613">
    <property type="entry name" value="Thiolase_CS"/>
</dbReference>
<dbReference type="InterPro" id="IPR020610">
    <property type="entry name" value="Thiolase_AS"/>
</dbReference>
<dbReference type="FunFam" id="3.40.47.10:FF:000010">
    <property type="entry name" value="Acetyl-CoA acetyltransferase (Thiolase)"/>
    <property type="match status" value="1"/>
</dbReference>
<comment type="caution">
    <text evidence="10">The sequence shown here is derived from an EMBL/GenBank/DDBJ whole genome shotgun (WGS) entry which is preliminary data.</text>
</comment>
<protein>
    <recommendedName>
        <fullName evidence="5">Probable acetyl-CoA acetyltransferase</fullName>
        <ecNumber evidence="2">2.3.1.9</ecNumber>
    </recommendedName>
</protein>
<evidence type="ECO:0000256" key="4">
    <source>
        <dbReference type="ARBA" id="ARBA00023315"/>
    </source>
</evidence>
<evidence type="ECO:0000256" key="7">
    <source>
        <dbReference type="RuleBase" id="RU003557"/>
    </source>
</evidence>
<dbReference type="SUPFAM" id="SSF53901">
    <property type="entry name" value="Thiolase-like"/>
    <property type="match status" value="2"/>
</dbReference>
<dbReference type="Pfam" id="PF02803">
    <property type="entry name" value="Thiolase_C"/>
    <property type="match status" value="1"/>
</dbReference>
<evidence type="ECO:0000259" key="8">
    <source>
        <dbReference type="Pfam" id="PF00108"/>
    </source>
</evidence>
<dbReference type="EMBL" id="JACHBR010000001">
    <property type="protein sequence ID" value="MBB5624516.1"/>
    <property type="molecule type" value="Genomic_DNA"/>
</dbReference>
<dbReference type="InterPro" id="IPR016039">
    <property type="entry name" value="Thiolase-like"/>
</dbReference>
<dbReference type="InterPro" id="IPR002155">
    <property type="entry name" value="Thiolase"/>
</dbReference>
<evidence type="ECO:0000313" key="11">
    <source>
        <dbReference type="Proteomes" id="UP000588112"/>
    </source>
</evidence>